<dbReference type="STRING" id="272621.LBA1454"/>
<keyword evidence="3" id="KW-1185">Reference proteome</keyword>
<dbReference type="KEGG" id="lac:LBA1454"/>
<dbReference type="eggNOG" id="COG4925">
    <property type="taxonomic scope" value="Bacteria"/>
</dbReference>
<dbReference type="HOGENOM" id="CLU_2585157_0_0_9"/>
<dbReference type="InterPro" id="IPR041183">
    <property type="entry name" value="Cyclophilin-like"/>
</dbReference>
<dbReference type="GeneID" id="93289474"/>
<organism evidence="3">
    <name type="scientific">Lactobacillus acidophilus (strain ATCC 700396 / NCK56 / N2 / NCFM)</name>
    <dbReference type="NCBI Taxonomy" id="272621"/>
    <lineage>
        <taxon>Bacteria</taxon>
        <taxon>Bacillati</taxon>
        <taxon>Bacillota</taxon>
        <taxon>Bacilli</taxon>
        <taxon>Lactobacillales</taxon>
        <taxon>Lactobacillaceae</taxon>
        <taxon>Lactobacillus</taxon>
    </lineage>
</organism>
<evidence type="ECO:0000313" key="2">
    <source>
        <dbReference type="EMBL" id="AAV43276.1"/>
    </source>
</evidence>
<evidence type="ECO:0000259" key="1">
    <source>
        <dbReference type="Pfam" id="PF18050"/>
    </source>
</evidence>
<name>Q5FJ48_LACAC</name>
<reference evidence="2 3" key="1">
    <citation type="journal article" date="2005" name="Proc. Natl. Acad. Sci. U.S.A.">
        <title>Complete genome sequence of the probiotic lactic acid bacterium Lactobacillus acidophilus NCFM.</title>
        <authorList>
            <person name="Altermann E."/>
            <person name="Russell W.M."/>
            <person name="Azcarate-Peril M.A."/>
            <person name="Barrangou R."/>
            <person name="Buck B.L."/>
            <person name="McAuliffe O."/>
            <person name="Souther N."/>
            <person name="Dobson A."/>
            <person name="Duong T."/>
            <person name="Callanan M."/>
            <person name="Lick S."/>
            <person name="Hamrick A."/>
            <person name="Cano R."/>
            <person name="Klaenhammer T.R."/>
        </authorList>
    </citation>
    <scope>NUCLEOTIDE SEQUENCE [LARGE SCALE GENOMIC DNA]</scope>
    <source>
        <strain evidence="3">ATCC 700396 / NCK56 / N2 / NCFM</strain>
    </source>
</reference>
<dbReference type="BioCyc" id="LACI272621:G1G49-1425-MONOMER"/>
<gene>
    <name evidence="2" type="ordered locus">LBA1454</name>
</gene>
<dbReference type="Proteomes" id="UP000006381">
    <property type="component" value="Chromosome"/>
</dbReference>
<feature type="domain" description="Cyclophilin-like" evidence="1">
    <location>
        <begin position="13"/>
        <end position="75"/>
    </location>
</feature>
<dbReference type="RefSeq" id="WP_003548158.1">
    <property type="nucleotide sequence ID" value="NC_006814.3"/>
</dbReference>
<dbReference type="PATRIC" id="fig|272621.13.peg.1377"/>
<dbReference type="EMBL" id="CP000033">
    <property type="protein sequence ID" value="AAV43276.1"/>
    <property type="molecule type" value="Genomic_DNA"/>
</dbReference>
<dbReference type="AlphaFoldDB" id="Q5FJ48"/>
<sequence length="80" mass="9097">MRIFCVTSIKNVPWSLPRSDKQITTQAGDVILYQGKYVVLYYGQNSWNFTRIARIKNVSANEMHRALGNGNVTITYSLGK</sequence>
<accession>Q5FJ48</accession>
<proteinExistence type="predicted"/>
<protein>
    <recommendedName>
        <fullName evidence="1">Cyclophilin-like domain-containing protein</fullName>
    </recommendedName>
</protein>
<evidence type="ECO:0000313" key="3">
    <source>
        <dbReference type="Proteomes" id="UP000006381"/>
    </source>
</evidence>
<dbReference type="OrthoDB" id="9801466at2"/>
<dbReference type="Pfam" id="PF18050">
    <property type="entry name" value="Cyclophil_like2"/>
    <property type="match status" value="1"/>
</dbReference>